<dbReference type="Proteomes" id="UP000036834">
    <property type="component" value="Unassembled WGS sequence"/>
</dbReference>
<dbReference type="RefSeq" id="WP_049737799.1">
    <property type="nucleotide sequence ID" value="NZ_BJON01000019.1"/>
</dbReference>
<dbReference type="OrthoDB" id="411361at2"/>
<gene>
    <name evidence="1" type="ORF">ADS79_07600</name>
</gene>
<proteinExistence type="predicted"/>
<dbReference type="EMBL" id="LGIQ01000005">
    <property type="protein sequence ID" value="KNB73790.1"/>
    <property type="molecule type" value="Genomic_DNA"/>
</dbReference>
<comment type="caution">
    <text evidence="1">The sequence shown here is derived from an EMBL/GenBank/DDBJ whole genome shotgun (WGS) entry which is preliminary data.</text>
</comment>
<organism evidence="1 2">
    <name type="scientific">Brevibacillus reuszeri</name>
    <dbReference type="NCBI Taxonomy" id="54915"/>
    <lineage>
        <taxon>Bacteria</taxon>
        <taxon>Bacillati</taxon>
        <taxon>Bacillota</taxon>
        <taxon>Bacilli</taxon>
        <taxon>Bacillales</taxon>
        <taxon>Paenibacillaceae</taxon>
        <taxon>Brevibacillus</taxon>
    </lineage>
</organism>
<evidence type="ECO:0000313" key="2">
    <source>
        <dbReference type="Proteomes" id="UP000036834"/>
    </source>
</evidence>
<reference evidence="2" key="1">
    <citation type="submission" date="2015-07" db="EMBL/GenBank/DDBJ databases">
        <title>Genome sequencing project for genomic taxonomy and phylogenomics of Bacillus-like bacteria.</title>
        <authorList>
            <person name="Liu B."/>
            <person name="Wang J."/>
            <person name="Zhu Y."/>
            <person name="Liu G."/>
            <person name="Chen Q."/>
            <person name="Chen Z."/>
            <person name="Lan J."/>
            <person name="Che J."/>
            <person name="Ge C."/>
            <person name="Shi H."/>
            <person name="Pan Z."/>
            <person name="Liu X."/>
        </authorList>
    </citation>
    <scope>NUCLEOTIDE SEQUENCE [LARGE SCALE GENOMIC DNA]</scope>
    <source>
        <strain evidence="2">DSM 9887</strain>
    </source>
</reference>
<dbReference type="AlphaFoldDB" id="A0A0K9YZZ0"/>
<sequence length="136" mass="14024">MYTLANGALTSDATSKAALSGMEIIGLTNGTTYKVEEALLGTLMSNPTAVTEGFYWGNITLSLDGDTFKGFNWNHVVFGGDFSGLIVSGAQSVSDTEVILVSVNGNIVRNSGEGTITIKGAVLNGGSDLTVKIAVN</sequence>
<accession>A0A0K9YZZ0</accession>
<name>A0A0K9YZZ0_9BACL</name>
<evidence type="ECO:0000313" key="1">
    <source>
        <dbReference type="EMBL" id="KNB73790.1"/>
    </source>
</evidence>
<protein>
    <submittedName>
        <fullName evidence="1">Uncharacterized protein</fullName>
    </submittedName>
</protein>
<dbReference type="PATRIC" id="fig|54915.3.peg.6954"/>